<evidence type="ECO:0008006" key="5">
    <source>
        <dbReference type="Google" id="ProtNLM"/>
    </source>
</evidence>
<dbReference type="InterPro" id="IPR001251">
    <property type="entry name" value="CRAL-TRIO_dom"/>
</dbReference>
<dbReference type="InterPro" id="IPR036273">
    <property type="entry name" value="CRAL/TRIO_N_dom_sf"/>
</dbReference>
<gene>
    <name evidence="3" type="ORF">NLS_LOCUS6384</name>
</gene>
<dbReference type="EMBL" id="UYRX01000558">
    <property type="protein sequence ID" value="VDK83836.1"/>
    <property type="molecule type" value="Genomic_DNA"/>
</dbReference>
<dbReference type="InterPro" id="IPR051064">
    <property type="entry name" value="SEC14/CRAL-TRIO_domain"/>
</dbReference>
<keyword evidence="4" id="KW-1185">Reference proteome</keyword>
<dbReference type="Gene3D" id="2.60.120.680">
    <property type="entry name" value="GOLD domain"/>
    <property type="match status" value="1"/>
</dbReference>
<dbReference type="SMART" id="SM00516">
    <property type="entry name" value="SEC14"/>
    <property type="match status" value="1"/>
</dbReference>
<evidence type="ECO:0000313" key="4">
    <source>
        <dbReference type="Proteomes" id="UP000277928"/>
    </source>
</evidence>
<dbReference type="STRING" id="42156.A0A3P6T703"/>
<accession>A0A3P6T703</accession>
<reference evidence="3 4" key="1">
    <citation type="submission" date="2018-08" db="EMBL/GenBank/DDBJ databases">
        <authorList>
            <person name="Laetsch R D."/>
            <person name="Stevens L."/>
            <person name="Kumar S."/>
            <person name="Blaxter L. M."/>
        </authorList>
    </citation>
    <scope>NUCLEOTIDE SEQUENCE [LARGE SCALE GENOMIC DNA]</scope>
</reference>
<dbReference type="InterPro" id="IPR009038">
    <property type="entry name" value="GOLD_dom"/>
</dbReference>
<organism evidence="3 4">
    <name type="scientific">Litomosoides sigmodontis</name>
    <name type="common">Filarial nematode worm</name>
    <dbReference type="NCBI Taxonomy" id="42156"/>
    <lineage>
        <taxon>Eukaryota</taxon>
        <taxon>Metazoa</taxon>
        <taxon>Ecdysozoa</taxon>
        <taxon>Nematoda</taxon>
        <taxon>Chromadorea</taxon>
        <taxon>Rhabditida</taxon>
        <taxon>Spirurina</taxon>
        <taxon>Spiruromorpha</taxon>
        <taxon>Filarioidea</taxon>
        <taxon>Onchocercidae</taxon>
        <taxon>Litomosoides</taxon>
    </lineage>
</organism>
<dbReference type="SUPFAM" id="SSF101576">
    <property type="entry name" value="Supernatant protein factor (SPF), C-terminal domain"/>
    <property type="match status" value="1"/>
</dbReference>
<dbReference type="InterPro" id="IPR036865">
    <property type="entry name" value="CRAL-TRIO_dom_sf"/>
</dbReference>
<sequence>MCQDETDSTANSTLFCDQKSNDIEQFRKRVAPILNKYPSYNTTFTLERWLRSYDGDIEEAAKQMTRALQNIHALDACRDYDSAESLNDFLLTLNRAAEYFPGGIMGPDKHGNIVLVQPMGRARPKTMMRLGRVSDLYRAAVLEAEACMYFLRKEEAIRGRQLSIIFISDLAELSLETIYMPAVKAYMNVLNELQYLYPNSIKKVYVINSPSVVNVLFNMVKRVLSKGMIENVEFISGDWKQRLRDELGEENIFRYWGGTKEAAKETGTIRMGGEVPANLRKEILKTLKFIPGDQLIKKTIPAGGLLKVPVHVPQLNSLLQWYFTVSTGDIDFKITYGEEKEEMWSDFRLSTEFVPEYGELLCHQKGAYTLHFCSPARLFSKTVAYNISVKDP</sequence>
<dbReference type="SUPFAM" id="SSF52087">
    <property type="entry name" value="CRAL/TRIO domain"/>
    <property type="match status" value="1"/>
</dbReference>
<dbReference type="PROSITE" id="PS50191">
    <property type="entry name" value="CRAL_TRIO"/>
    <property type="match status" value="1"/>
</dbReference>
<dbReference type="InterPro" id="IPR036598">
    <property type="entry name" value="GOLD_dom_sf"/>
</dbReference>
<dbReference type="OrthoDB" id="1434354at2759"/>
<evidence type="ECO:0000259" key="2">
    <source>
        <dbReference type="PROSITE" id="PS50866"/>
    </source>
</evidence>
<dbReference type="Pfam" id="PF00650">
    <property type="entry name" value="CRAL_TRIO"/>
    <property type="match status" value="1"/>
</dbReference>
<dbReference type="AlphaFoldDB" id="A0A3P6T703"/>
<dbReference type="OMA" id="WLMGWDY"/>
<dbReference type="PANTHER" id="PTHR23324:SF88">
    <property type="entry name" value="CRAL-TRIO DOMAIN-CONTAINING PROTEIN"/>
    <property type="match status" value="1"/>
</dbReference>
<evidence type="ECO:0000313" key="3">
    <source>
        <dbReference type="EMBL" id="VDK83836.1"/>
    </source>
</evidence>
<dbReference type="PANTHER" id="PTHR23324">
    <property type="entry name" value="SEC14 RELATED PROTEIN"/>
    <property type="match status" value="1"/>
</dbReference>
<dbReference type="GO" id="GO:0005737">
    <property type="term" value="C:cytoplasm"/>
    <property type="evidence" value="ECO:0007669"/>
    <property type="project" value="TreeGrafter"/>
</dbReference>
<feature type="domain" description="GOLD" evidence="2">
    <location>
        <begin position="293"/>
        <end position="389"/>
    </location>
</feature>
<feature type="domain" description="CRAL-TRIO" evidence="1">
    <location>
        <begin position="92"/>
        <end position="264"/>
    </location>
</feature>
<evidence type="ECO:0000259" key="1">
    <source>
        <dbReference type="PROSITE" id="PS50191"/>
    </source>
</evidence>
<proteinExistence type="predicted"/>
<dbReference type="CDD" id="cd00170">
    <property type="entry name" value="SEC14"/>
    <property type="match status" value="1"/>
</dbReference>
<protein>
    <recommendedName>
        <fullName evidence="5">CRAL-TRIO domain-containing protein</fullName>
    </recommendedName>
</protein>
<name>A0A3P6T703_LITSI</name>
<dbReference type="Gene3D" id="3.40.525.10">
    <property type="entry name" value="CRAL-TRIO lipid binding domain"/>
    <property type="match status" value="1"/>
</dbReference>
<dbReference type="Proteomes" id="UP000277928">
    <property type="component" value="Unassembled WGS sequence"/>
</dbReference>
<dbReference type="PROSITE" id="PS50866">
    <property type="entry name" value="GOLD"/>
    <property type="match status" value="1"/>
</dbReference>
<dbReference type="SUPFAM" id="SSF46938">
    <property type="entry name" value="CRAL/TRIO N-terminal domain"/>
    <property type="match status" value="1"/>
</dbReference>